<gene>
    <name evidence="10" type="ORF">Ocin01_05151</name>
</gene>
<comment type="subcellular location">
    <subcellularLocation>
        <location evidence="2 9">Mitochondrion inner membrane</location>
        <topology evidence="2 9">Single-pass membrane protein</topology>
    </subcellularLocation>
</comment>
<dbReference type="PANTHER" id="PTHR21304:SF0">
    <property type="entry name" value="MICOS COMPLEX SUBUNIT MIC10"/>
    <property type="match status" value="1"/>
</dbReference>
<keyword evidence="6 9" id="KW-1133">Transmembrane helix</keyword>
<organism evidence="10 11">
    <name type="scientific">Orchesella cincta</name>
    <name type="common">Springtail</name>
    <name type="synonym">Podura cincta</name>
    <dbReference type="NCBI Taxonomy" id="48709"/>
    <lineage>
        <taxon>Eukaryota</taxon>
        <taxon>Metazoa</taxon>
        <taxon>Ecdysozoa</taxon>
        <taxon>Arthropoda</taxon>
        <taxon>Hexapoda</taxon>
        <taxon>Collembola</taxon>
        <taxon>Entomobryomorpha</taxon>
        <taxon>Entomobryoidea</taxon>
        <taxon>Orchesellidae</taxon>
        <taxon>Orchesellinae</taxon>
        <taxon>Orchesella</taxon>
    </lineage>
</organism>
<dbReference type="InterPro" id="IPR007512">
    <property type="entry name" value="Mic10"/>
</dbReference>
<evidence type="ECO:0000256" key="7">
    <source>
        <dbReference type="ARBA" id="ARBA00023128"/>
    </source>
</evidence>
<dbReference type="AlphaFoldDB" id="A0A1D2N8E2"/>
<evidence type="ECO:0000256" key="4">
    <source>
        <dbReference type="ARBA" id="ARBA00022692"/>
    </source>
</evidence>
<comment type="subunit">
    <text evidence="9">Component of the mitochondrial contact site and cristae organizing system (MICOS) complex.</text>
</comment>
<dbReference type="Proteomes" id="UP000094527">
    <property type="component" value="Unassembled WGS sequence"/>
</dbReference>
<comment type="similarity">
    <text evidence="3 9">Belongs to the MICOS complex subunit Mic10 family.</text>
</comment>
<protein>
    <recommendedName>
        <fullName evidence="9">MICOS complex subunit MIC10</fullName>
    </recommendedName>
</protein>
<keyword evidence="4 9" id="KW-0812">Transmembrane</keyword>
<evidence type="ECO:0000256" key="8">
    <source>
        <dbReference type="ARBA" id="ARBA00023136"/>
    </source>
</evidence>
<dbReference type="GO" id="GO:0061617">
    <property type="term" value="C:MICOS complex"/>
    <property type="evidence" value="ECO:0007669"/>
    <property type="project" value="UniProtKB-UniRule"/>
</dbReference>
<feature type="transmembrane region" description="Helical" evidence="9">
    <location>
        <begin position="25"/>
        <end position="44"/>
    </location>
</feature>
<dbReference type="EMBL" id="LJIJ01000148">
    <property type="protein sequence ID" value="ODN01522.1"/>
    <property type="molecule type" value="Genomic_DNA"/>
</dbReference>
<evidence type="ECO:0000256" key="9">
    <source>
        <dbReference type="RuleBase" id="RU363011"/>
    </source>
</evidence>
<evidence type="ECO:0000256" key="1">
    <source>
        <dbReference type="ARBA" id="ARBA00002689"/>
    </source>
</evidence>
<sequence>MPAKQVQLQCEDQIPSALDKCIADTIIKVGSGIVAGGALSLVLFRRRLWPVTLGIGIGTGMAMANCQSKLNSTDVVRRNLERK</sequence>
<evidence type="ECO:0000313" key="10">
    <source>
        <dbReference type="EMBL" id="ODN01522.1"/>
    </source>
</evidence>
<evidence type="ECO:0000256" key="3">
    <source>
        <dbReference type="ARBA" id="ARBA00006792"/>
    </source>
</evidence>
<name>A0A1D2N8E2_ORCCI</name>
<evidence type="ECO:0000313" key="11">
    <source>
        <dbReference type="Proteomes" id="UP000094527"/>
    </source>
</evidence>
<keyword evidence="11" id="KW-1185">Reference proteome</keyword>
<reference evidence="10 11" key="1">
    <citation type="journal article" date="2016" name="Genome Biol. Evol.">
        <title>Gene Family Evolution Reflects Adaptation to Soil Environmental Stressors in the Genome of the Collembolan Orchesella cincta.</title>
        <authorList>
            <person name="Faddeeva-Vakhrusheva A."/>
            <person name="Derks M.F."/>
            <person name="Anvar S.Y."/>
            <person name="Agamennone V."/>
            <person name="Suring W."/>
            <person name="Smit S."/>
            <person name="van Straalen N.M."/>
            <person name="Roelofs D."/>
        </authorList>
    </citation>
    <scope>NUCLEOTIDE SEQUENCE [LARGE SCALE GENOMIC DNA]</scope>
    <source>
        <tissue evidence="10">Mixed pool</tissue>
    </source>
</reference>
<dbReference type="PANTHER" id="PTHR21304">
    <property type="entry name" value="MICOS COMPLEX SUBUNIT MIC10"/>
    <property type="match status" value="1"/>
</dbReference>
<accession>A0A1D2N8E2</accession>
<comment type="caution">
    <text evidence="10">The sequence shown here is derived from an EMBL/GenBank/DDBJ whole genome shotgun (WGS) entry which is preliminary data.</text>
</comment>
<keyword evidence="7 9" id="KW-0496">Mitochondrion</keyword>
<dbReference type="STRING" id="48709.A0A1D2N8E2"/>
<comment type="function">
    <text evidence="1 9">Component of the MICOS complex, a large protein complex of the mitochondrial inner membrane that plays crucial roles in the maintenance of crista junctions, inner membrane architecture, and formation of contact sites to the outer membrane.</text>
</comment>
<dbReference type="Pfam" id="PF04418">
    <property type="entry name" value="DUF543"/>
    <property type="match status" value="1"/>
</dbReference>
<dbReference type="OrthoDB" id="1916310at2759"/>
<evidence type="ECO:0000256" key="2">
    <source>
        <dbReference type="ARBA" id="ARBA00004434"/>
    </source>
</evidence>
<keyword evidence="8 9" id="KW-0472">Membrane</keyword>
<evidence type="ECO:0000256" key="6">
    <source>
        <dbReference type="ARBA" id="ARBA00022989"/>
    </source>
</evidence>
<proteinExistence type="inferred from homology"/>
<evidence type="ECO:0000256" key="5">
    <source>
        <dbReference type="ARBA" id="ARBA00022792"/>
    </source>
</evidence>
<dbReference type="OMA" id="SNCRHDL"/>
<keyword evidence="5 9" id="KW-0999">Mitochondrion inner membrane</keyword>